<keyword evidence="3" id="KW-0119">Carbohydrate metabolism</keyword>
<evidence type="ECO:0000256" key="1">
    <source>
        <dbReference type="ARBA" id="ARBA00022679"/>
    </source>
</evidence>
<dbReference type="InterPro" id="IPR019378">
    <property type="entry name" value="GDP-Fuc_O-FucTrfase"/>
</dbReference>
<sequence length="445" mass="50814">MQMVTRCIVRNFSLAILLIFSIWLYIFFVSSYDPQLHIVLGKNSKLRSSKEIEDVFNFLRLDSAALRNLCEKTEWNSDKVIFTCDNSIGGVGHIRNSILNCVRYSISAGAGLVIPRIILRNPKDISQIRTGERVSMAYMFDYFHFVDSLRYSCPQMNIYGYIDDVPNSNEGRGSITLLPESLYSSPIPKTGLEHPENWRELFEGWLDGYYYFATNGTMNMPVTVELGRSYLQYPIYSDGEEFALSFGGILRFSENLRVLATTVLQNMLSTYNMSRDLSQPFLPDTFFGAHLRTEIDAMKNWSAEDWFYQRYEAQSIQYLKKLASTNLTLVYVASGNKSETARLARDAAAYNVTTKWMLLDAKDRESLSRLSWDQQAIVDFLVMTKSSRFVGIGHSSFTWNIALQRHQFLENNGDYLDGSELLSDALSTVFGETGGHPEYAACLWP</sequence>
<reference evidence="5 6" key="2">
    <citation type="journal article" date="2012" name="Eukaryot. Cell">
        <title>Genome update of Botrytis cinerea strains B05.10 and T4.</title>
        <authorList>
            <person name="Staats M."/>
            <person name="van Kan J.A."/>
        </authorList>
    </citation>
    <scope>NUCLEOTIDE SEQUENCE [LARGE SCALE GENOMIC DNA]</scope>
    <source>
        <strain evidence="5 6">B05.10</strain>
    </source>
</reference>
<keyword evidence="4" id="KW-0812">Transmembrane</keyword>
<dbReference type="GeneID" id="5428907"/>
<keyword evidence="4" id="KW-0472">Membrane</keyword>
<accession>A0A384JJ90</accession>
<dbReference type="RefSeq" id="XP_001548428.2">
    <property type="nucleotide sequence ID" value="XM_001548378.2"/>
</dbReference>
<dbReference type="Gene3D" id="3.40.50.11350">
    <property type="match status" value="1"/>
</dbReference>
<keyword evidence="1" id="KW-0808">Transferase</keyword>
<reference evidence="5 6" key="1">
    <citation type="journal article" date="2011" name="PLoS Genet.">
        <title>Genomic analysis of the necrotrophic fungal pathogens Sclerotinia sclerotiorum and Botrytis cinerea.</title>
        <authorList>
            <person name="Amselem J."/>
            <person name="Cuomo C.A."/>
            <person name="van Kan J.A."/>
            <person name="Viaud M."/>
            <person name="Benito E.P."/>
            <person name="Couloux A."/>
            <person name="Coutinho P.M."/>
            <person name="de Vries R.P."/>
            <person name="Dyer P.S."/>
            <person name="Fillinger S."/>
            <person name="Fournier E."/>
            <person name="Gout L."/>
            <person name="Hahn M."/>
            <person name="Kohn L."/>
            <person name="Lapalu N."/>
            <person name="Plummer K.M."/>
            <person name="Pradier J.M."/>
            <person name="Quevillon E."/>
            <person name="Sharon A."/>
            <person name="Simon A."/>
            <person name="ten Have A."/>
            <person name="Tudzynski B."/>
            <person name="Tudzynski P."/>
            <person name="Wincker P."/>
            <person name="Andrew M."/>
            <person name="Anthouard V."/>
            <person name="Beever R.E."/>
            <person name="Beffa R."/>
            <person name="Benoit I."/>
            <person name="Bouzid O."/>
            <person name="Brault B."/>
            <person name="Chen Z."/>
            <person name="Choquer M."/>
            <person name="Collemare J."/>
            <person name="Cotton P."/>
            <person name="Danchin E.G."/>
            <person name="Da Silva C."/>
            <person name="Gautier A."/>
            <person name="Giraud C."/>
            <person name="Giraud T."/>
            <person name="Gonzalez C."/>
            <person name="Grossetete S."/>
            <person name="Guldener U."/>
            <person name="Henrissat B."/>
            <person name="Howlett B.J."/>
            <person name="Kodira C."/>
            <person name="Kretschmer M."/>
            <person name="Lappartient A."/>
            <person name="Leroch M."/>
            <person name="Levis C."/>
            <person name="Mauceli E."/>
            <person name="Neuveglise C."/>
            <person name="Oeser B."/>
            <person name="Pearson M."/>
            <person name="Poulain J."/>
            <person name="Poussereau N."/>
            <person name="Quesneville H."/>
            <person name="Rascle C."/>
            <person name="Schumacher J."/>
            <person name="Segurens B."/>
            <person name="Sexton A."/>
            <person name="Silva E."/>
            <person name="Sirven C."/>
            <person name="Soanes D.M."/>
            <person name="Talbot N.J."/>
            <person name="Templeton M."/>
            <person name="Yandava C."/>
            <person name="Yarden O."/>
            <person name="Zeng Q."/>
            <person name="Rollins J.A."/>
            <person name="Lebrun M.H."/>
            <person name="Dickman M."/>
        </authorList>
    </citation>
    <scope>NUCLEOTIDE SEQUENCE [LARGE SCALE GENOMIC DNA]</scope>
    <source>
        <strain evidence="5 6">B05.10</strain>
    </source>
</reference>
<evidence type="ECO:0000256" key="3">
    <source>
        <dbReference type="ARBA" id="ARBA00023277"/>
    </source>
</evidence>
<dbReference type="VEuPathDB" id="FungiDB:Bcin05g08160"/>
<keyword evidence="6" id="KW-1185">Reference proteome</keyword>
<protein>
    <recommendedName>
        <fullName evidence="7">Alternative oxidase protein</fullName>
    </recommendedName>
</protein>
<dbReference type="Pfam" id="PF10250">
    <property type="entry name" value="O-FucT"/>
    <property type="match status" value="1"/>
</dbReference>
<dbReference type="CDD" id="cd11296">
    <property type="entry name" value="O-FucT_like"/>
    <property type="match status" value="1"/>
</dbReference>
<dbReference type="Proteomes" id="UP000001798">
    <property type="component" value="Chromosome 5"/>
</dbReference>
<dbReference type="OrthoDB" id="20368at2759"/>
<dbReference type="GO" id="GO:0006004">
    <property type="term" value="P:fucose metabolic process"/>
    <property type="evidence" value="ECO:0007669"/>
    <property type="project" value="UniProtKB-KW"/>
</dbReference>
<evidence type="ECO:0000256" key="4">
    <source>
        <dbReference type="SAM" id="Phobius"/>
    </source>
</evidence>
<dbReference type="KEGG" id="bfu:BCIN_05g08160"/>
<organism evidence="5 6">
    <name type="scientific">Botryotinia fuckeliana (strain B05.10)</name>
    <name type="common">Noble rot fungus</name>
    <name type="synonym">Botrytis cinerea</name>
    <dbReference type="NCBI Taxonomy" id="332648"/>
    <lineage>
        <taxon>Eukaryota</taxon>
        <taxon>Fungi</taxon>
        <taxon>Dikarya</taxon>
        <taxon>Ascomycota</taxon>
        <taxon>Pezizomycotina</taxon>
        <taxon>Leotiomycetes</taxon>
        <taxon>Helotiales</taxon>
        <taxon>Sclerotiniaceae</taxon>
        <taxon>Botrytis</taxon>
    </lineage>
</organism>
<name>A0A384JJ90_BOTFB</name>
<dbReference type="EMBL" id="CP009809">
    <property type="protein sequence ID" value="ATZ50467.1"/>
    <property type="molecule type" value="Genomic_DNA"/>
</dbReference>
<proteinExistence type="predicted"/>
<evidence type="ECO:0000313" key="5">
    <source>
        <dbReference type="EMBL" id="ATZ50467.1"/>
    </source>
</evidence>
<dbReference type="AlphaFoldDB" id="A0A384JJ90"/>
<dbReference type="GO" id="GO:0016740">
    <property type="term" value="F:transferase activity"/>
    <property type="evidence" value="ECO:0007669"/>
    <property type="project" value="UniProtKB-KW"/>
</dbReference>
<reference evidence="5 6" key="3">
    <citation type="journal article" date="2017" name="Mol. Plant Pathol.">
        <title>A gapless genome sequence of the fungus Botrytis cinerea.</title>
        <authorList>
            <person name="Van Kan J.A."/>
            <person name="Stassen J.H."/>
            <person name="Mosbach A."/>
            <person name="Van Der Lee T.A."/>
            <person name="Faino L."/>
            <person name="Farmer A.D."/>
            <person name="Papasotiriou D.G."/>
            <person name="Zhou S."/>
            <person name="Seidl M.F."/>
            <person name="Cottam E."/>
            <person name="Edel D."/>
            <person name="Hahn M."/>
            <person name="Schwartz D.C."/>
            <person name="Dietrich R.A."/>
            <person name="Widdison S."/>
            <person name="Scalliet G."/>
        </authorList>
    </citation>
    <scope>NUCLEOTIDE SEQUENCE [LARGE SCALE GENOMIC DNA]</scope>
    <source>
        <strain evidence="5 6">B05.10</strain>
    </source>
</reference>
<evidence type="ECO:0008006" key="7">
    <source>
        <dbReference type="Google" id="ProtNLM"/>
    </source>
</evidence>
<evidence type="ECO:0000313" key="6">
    <source>
        <dbReference type="Proteomes" id="UP000001798"/>
    </source>
</evidence>
<gene>
    <name evidence="5" type="ORF">BCIN_05g08160</name>
</gene>
<evidence type="ECO:0000256" key="2">
    <source>
        <dbReference type="ARBA" id="ARBA00023253"/>
    </source>
</evidence>
<keyword evidence="2" id="KW-0294">Fucose metabolism</keyword>
<keyword evidence="4" id="KW-1133">Transmembrane helix</keyword>
<feature type="transmembrane region" description="Helical" evidence="4">
    <location>
        <begin position="12"/>
        <end position="32"/>
    </location>
</feature>